<reference evidence="2 3" key="1">
    <citation type="submission" date="2020-08" db="EMBL/GenBank/DDBJ databases">
        <title>Sequencing the genomes of 1000 actinobacteria strains.</title>
        <authorList>
            <person name="Klenk H.-P."/>
        </authorList>
    </citation>
    <scope>NUCLEOTIDE SEQUENCE [LARGE SCALE GENOMIC DNA]</scope>
    <source>
        <strain evidence="2 3">DSM 45859</strain>
    </source>
</reference>
<accession>A0A840IZE8</accession>
<comment type="caution">
    <text evidence="2">The sequence shown here is derived from an EMBL/GenBank/DDBJ whole genome shotgun (WGS) entry which is preliminary data.</text>
</comment>
<evidence type="ECO:0000313" key="2">
    <source>
        <dbReference type="EMBL" id="MBB4687190.1"/>
    </source>
</evidence>
<dbReference type="EMBL" id="JACHMG010000001">
    <property type="protein sequence ID" value="MBB4687190.1"/>
    <property type="molecule type" value="Genomic_DNA"/>
</dbReference>
<dbReference type="InterPro" id="IPR036388">
    <property type="entry name" value="WH-like_DNA-bd_sf"/>
</dbReference>
<dbReference type="GO" id="GO:0006950">
    <property type="term" value="P:response to stress"/>
    <property type="evidence" value="ECO:0007669"/>
    <property type="project" value="TreeGrafter"/>
</dbReference>
<dbReference type="Gene3D" id="1.10.10.10">
    <property type="entry name" value="Winged helix-like DNA-binding domain superfamily/Winged helix DNA-binding domain"/>
    <property type="match status" value="1"/>
</dbReference>
<keyword evidence="3" id="KW-1185">Reference proteome</keyword>
<evidence type="ECO:0000259" key="1">
    <source>
        <dbReference type="PROSITE" id="PS50995"/>
    </source>
</evidence>
<dbReference type="GO" id="GO:0003700">
    <property type="term" value="F:DNA-binding transcription factor activity"/>
    <property type="evidence" value="ECO:0007669"/>
    <property type="project" value="InterPro"/>
</dbReference>
<dbReference type="InterPro" id="IPR039422">
    <property type="entry name" value="MarR/SlyA-like"/>
</dbReference>
<dbReference type="InterPro" id="IPR036390">
    <property type="entry name" value="WH_DNA-bd_sf"/>
</dbReference>
<organism evidence="2 3">
    <name type="scientific">Amycolatopsis jiangsuensis</name>
    <dbReference type="NCBI Taxonomy" id="1181879"/>
    <lineage>
        <taxon>Bacteria</taxon>
        <taxon>Bacillati</taxon>
        <taxon>Actinomycetota</taxon>
        <taxon>Actinomycetes</taxon>
        <taxon>Pseudonocardiales</taxon>
        <taxon>Pseudonocardiaceae</taxon>
        <taxon>Amycolatopsis</taxon>
    </lineage>
</organism>
<gene>
    <name evidence="2" type="ORF">BJY18_004675</name>
</gene>
<evidence type="ECO:0000313" key="3">
    <source>
        <dbReference type="Proteomes" id="UP000581769"/>
    </source>
</evidence>
<dbReference type="PANTHER" id="PTHR33164">
    <property type="entry name" value="TRANSCRIPTIONAL REGULATOR, MARR FAMILY"/>
    <property type="match status" value="1"/>
</dbReference>
<name>A0A840IZE8_9PSEU</name>
<dbReference type="PROSITE" id="PS50995">
    <property type="entry name" value="HTH_MARR_2"/>
    <property type="match status" value="1"/>
</dbReference>
<sequence length="167" mass="18339">MSTSESIETDLGCALFAVVRRYRQLTDDLLADLPAGPRGYQVLMTAQLGGPKNQVALAQYLGVDRTVMTYLLDDMEEAGLVERKPDPADRRARRIELTEQGAAALYDAHRRLQSAETALLEPLGPADSEAFRALLQRLAGSEAILGGLTRFEAKPVAAKRRSTRKRV</sequence>
<dbReference type="InterPro" id="IPR000835">
    <property type="entry name" value="HTH_MarR-typ"/>
</dbReference>
<dbReference type="GO" id="GO:0003677">
    <property type="term" value="F:DNA binding"/>
    <property type="evidence" value="ECO:0007669"/>
    <property type="project" value="UniProtKB-KW"/>
</dbReference>
<dbReference type="Proteomes" id="UP000581769">
    <property type="component" value="Unassembled WGS sequence"/>
</dbReference>
<dbReference type="SMART" id="SM00347">
    <property type="entry name" value="HTH_MARR"/>
    <property type="match status" value="1"/>
</dbReference>
<keyword evidence="2" id="KW-0238">DNA-binding</keyword>
<dbReference type="Pfam" id="PF12802">
    <property type="entry name" value="MarR_2"/>
    <property type="match status" value="1"/>
</dbReference>
<protein>
    <submittedName>
        <fullName evidence="2">DNA-binding MarR family transcriptional regulator</fullName>
    </submittedName>
</protein>
<feature type="domain" description="HTH marR-type" evidence="1">
    <location>
        <begin position="8"/>
        <end position="140"/>
    </location>
</feature>
<dbReference type="PANTHER" id="PTHR33164:SF57">
    <property type="entry name" value="MARR-FAMILY TRANSCRIPTIONAL REGULATOR"/>
    <property type="match status" value="1"/>
</dbReference>
<dbReference type="AlphaFoldDB" id="A0A840IZE8"/>
<proteinExistence type="predicted"/>
<dbReference type="SUPFAM" id="SSF46785">
    <property type="entry name" value="Winged helix' DNA-binding domain"/>
    <property type="match status" value="1"/>
</dbReference>
<dbReference type="PRINTS" id="PR00598">
    <property type="entry name" value="HTHMARR"/>
</dbReference>
<dbReference type="RefSeq" id="WP_221457914.1">
    <property type="nucleotide sequence ID" value="NZ_JACHMG010000001.1"/>
</dbReference>